<accession>A0A8S9K8F9</accession>
<comment type="caution">
    <text evidence="2">The sequence shown here is derived from an EMBL/GenBank/DDBJ whole genome shotgun (WGS) entry which is preliminary data.</text>
</comment>
<proteinExistence type="predicted"/>
<feature type="compositionally biased region" description="Low complexity" evidence="1">
    <location>
        <begin position="49"/>
        <end position="70"/>
    </location>
</feature>
<sequence>MRNKGQKQNKFLRIISAPLRALGKARDFYMRSITGCSARTHYSSAASVSTPFPRSRSSSSAAFSSSASTRRTTDFGIDDDYSELVRAASVRSLGHKNEIDMFLHEKLQQEKLRQRGLPKSSSVGMAKIEEEDEAEEGSVNPKMAKKVSDLKLKLCTGSSSERNNRTITVAEKFSTPSNYAFWSTL</sequence>
<dbReference type="AlphaFoldDB" id="A0A8S9K8F9"/>
<dbReference type="PANTHER" id="PTHR33526">
    <property type="entry name" value="OS07G0123800 PROTEIN"/>
    <property type="match status" value="1"/>
</dbReference>
<dbReference type="EMBL" id="QGKY02000190">
    <property type="protein sequence ID" value="KAF2590439.1"/>
    <property type="molecule type" value="Genomic_DNA"/>
</dbReference>
<gene>
    <name evidence="2" type="ORF">F2Q70_00041922</name>
</gene>
<name>A0A8S9K8F9_BRACR</name>
<reference evidence="2" key="1">
    <citation type="submission" date="2019-12" db="EMBL/GenBank/DDBJ databases">
        <title>Genome sequencing and annotation of Brassica cretica.</title>
        <authorList>
            <person name="Studholme D.J."/>
            <person name="Sarris P.F."/>
        </authorList>
    </citation>
    <scope>NUCLEOTIDE SEQUENCE</scope>
    <source>
        <strain evidence="2">PFS-102/07</strain>
        <tissue evidence="2">Leaf</tissue>
    </source>
</reference>
<dbReference type="PIRSF" id="PIRSF031279">
    <property type="entry name" value="UCP031279"/>
    <property type="match status" value="1"/>
</dbReference>
<feature type="region of interest" description="Disordered" evidence="1">
    <location>
        <begin position="47"/>
        <end position="71"/>
    </location>
</feature>
<evidence type="ECO:0000313" key="2">
    <source>
        <dbReference type="EMBL" id="KAF2590439.1"/>
    </source>
</evidence>
<dbReference type="PANTHER" id="PTHR33526:SF13">
    <property type="entry name" value="TYROSINE-PROTEIN PHOSPHATASE 3-LIKE"/>
    <property type="match status" value="1"/>
</dbReference>
<protein>
    <submittedName>
        <fullName evidence="2">Uncharacterized protein</fullName>
    </submittedName>
</protein>
<evidence type="ECO:0000256" key="1">
    <source>
        <dbReference type="SAM" id="MobiDB-lite"/>
    </source>
</evidence>
<dbReference type="InterPro" id="IPR016972">
    <property type="entry name" value="UCP031279"/>
</dbReference>
<organism evidence="2">
    <name type="scientific">Brassica cretica</name>
    <name type="common">Mustard</name>
    <dbReference type="NCBI Taxonomy" id="69181"/>
    <lineage>
        <taxon>Eukaryota</taxon>
        <taxon>Viridiplantae</taxon>
        <taxon>Streptophyta</taxon>
        <taxon>Embryophyta</taxon>
        <taxon>Tracheophyta</taxon>
        <taxon>Spermatophyta</taxon>
        <taxon>Magnoliopsida</taxon>
        <taxon>eudicotyledons</taxon>
        <taxon>Gunneridae</taxon>
        <taxon>Pentapetalae</taxon>
        <taxon>rosids</taxon>
        <taxon>malvids</taxon>
        <taxon>Brassicales</taxon>
        <taxon>Brassicaceae</taxon>
        <taxon>Brassiceae</taxon>
        <taxon>Brassica</taxon>
    </lineage>
</organism>